<evidence type="ECO:0000313" key="3">
    <source>
        <dbReference type="EMBL" id="BAD03701.1"/>
    </source>
</evidence>
<reference evidence="4" key="3">
    <citation type="journal article" date="2005" name="Nature">
        <title>The map-based sequence of the rice genome.</title>
        <authorList>
            <consortium name="International rice genome sequencing project (IRGSP)"/>
            <person name="Matsumoto T."/>
            <person name="Wu J."/>
            <person name="Kanamori H."/>
            <person name="Katayose Y."/>
            <person name="Fujisawa M."/>
            <person name="Namiki N."/>
            <person name="Mizuno H."/>
            <person name="Yamamoto K."/>
            <person name="Antonio B.A."/>
            <person name="Baba T."/>
            <person name="Sakata K."/>
            <person name="Nagamura Y."/>
            <person name="Aoki H."/>
            <person name="Arikawa K."/>
            <person name="Arita K."/>
            <person name="Bito T."/>
            <person name="Chiden Y."/>
            <person name="Fujitsuka N."/>
            <person name="Fukunaka R."/>
            <person name="Hamada M."/>
            <person name="Harada C."/>
            <person name="Hayashi A."/>
            <person name="Hijishita S."/>
            <person name="Honda M."/>
            <person name="Hosokawa S."/>
            <person name="Ichikawa Y."/>
            <person name="Idonuma A."/>
            <person name="Iijima M."/>
            <person name="Ikeda M."/>
            <person name="Ikeno M."/>
            <person name="Ito K."/>
            <person name="Ito S."/>
            <person name="Ito T."/>
            <person name="Ito Y."/>
            <person name="Ito Y."/>
            <person name="Iwabuchi A."/>
            <person name="Kamiya K."/>
            <person name="Karasawa W."/>
            <person name="Kurita K."/>
            <person name="Katagiri S."/>
            <person name="Kikuta A."/>
            <person name="Kobayashi H."/>
            <person name="Kobayashi N."/>
            <person name="Machita K."/>
            <person name="Maehara T."/>
            <person name="Masukawa M."/>
            <person name="Mizubayashi T."/>
            <person name="Mukai Y."/>
            <person name="Nagasaki H."/>
            <person name="Nagata Y."/>
            <person name="Naito S."/>
            <person name="Nakashima M."/>
            <person name="Nakama Y."/>
            <person name="Nakamichi Y."/>
            <person name="Nakamura M."/>
            <person name="Meguro A."/>
            <person name="Negishi M."/>
            <person name="Ohta I."/>
            <person name="Ohta T."/>
            <person name="Okamoto M."/>
            <person name="Ono N."/>
            <person name="Saji S."/>
            <person name="Sakaguchi M."/>
            <person name="Sakai K."/>
            <person name="Shibata M."/>
            <person name="Shimokawa T."/>
            <person name="Song J."/>
            <person name="Takazaki Y."/>
            <person name="Terasawa K."/>
            <person name="Tsugane M."/>
            <person name="Tsuji K."/>
            <person name="Ueda S."/>
            <person name="Waki K."/>
            <person name="Yamagata H."/>
            <person name="Yamamoto M."/>
            <person name="Yamamoto S."/>
            <person name="Yamane H."/>
            <person name="Yoshiki S."/>
            <person name="Yoshihara R."/>
            <person name="Yukawa K."/>
            <person name="Zhong H."/>
            <person name="Yano M."/>
            <person name="Yuan Q."/>
            <person name="Ouyang S."/>
            <person name="Liu J."/>
            <person name="Jones K.M."/>
            <person name="Gansberger K."/>
            <person name="Moffat K."/>
            <person name="Hill J."/>
            <person name="Bera J."/>
            <person name="Fadrosh D."/>
            <person name="Jin S."/>
            <person name="Johri S."/>
            <person name="Kim M."/>
            <person name="Overton L."/>
            <person name="Reardon M."/>
            <person name="Tsitrin T."/>
            <person name="Vuong H."/>
            <person name="Weaver B."/>
            <person name="Ciecko A."/>
            <person name="Tallon L."/>
            <person name="Jackson J."/>
            <person name="Pai G."/>
            <person name="Aken S.V."/>
            <person name="Utterback T."/>
            <person name="Reidmuller S."/>
            <person name="Feldblyum T."/>
            <person name="Hsiao J."/>
            <person name="Zismann V."/>
            <person name="Iobst S."/>
            <person name="de Vazeille A.R."/>
            <person name="Buell C.R."/>
            <person name="Ying K."/>
            <person name="Li Y."/>
            <person name="Lu T."/>
            <person name="Huang Y."/>
            <person name="Zhao Q."/>
            <person name="Feng Q."/>
            <person name="Zhang L."/>
            <person name="Zhu J."/>
            <person name="Weng Q."/>
            <person name="Mu J."/>
            <person name="Lu Y."/>
            <person name="Fan D."/>
            <person name="Liu Y."/>
            <person name="Guan J."/>
            <person name="Zhang Y."/>
            <person name="Yu S."/>
            <person name="Liu X."/>
            <person name="Zhang Y."/>
            <person name="Hong G."/>
            <person name="Han B."/>
            <person name="Choisne N."/>
            <person name="Demange N."/>
            <person name="Orjeda G."/>
            <person name="Samain S."/>
            <person name="Cattolico L."/>
            <person name="Pelletier E."/>
            <person name="Couloux A."/>
            <person name="Segurens B."/>
            <person name="Wincker P."/>
            <person name="D'Hont A."/>
            <person name="Scarpelli C."/>
            <person name="Weissenbach J."/>
            <person name="Salanoubat M."/>
            <person name="Quetier F."/>
            <person name="Yu Y."/>
            <person name="Kim H.R."/>
            <person name="Rambo T."/>
            <person name="Currie J."/>
            <person name="Collura K."/>
            <person name="Luo M."/>
            <person name="Yang T."/>
            <person name="Ammiraju J.S.S."/>
            <person name="Engler F."/>
            <person name="Soderlund C."/>
            <person name="Wing R.A."/>
            <person name="Palmer L.E."/>
            <person name="de la Bastide M."/>
            <person name="Spiegel L."/>
            <person name="Nascimento L."/>
            <person name="Zutavern T."/>
            <person name="O'Shaughnessy A."/>
            <person name="Dike S."/>
            <person name="Dedhia N."/>
            <person name="Preston R."/>
            <person name="Balija V."/>
            <person name="McCombie W.R."/>
            <person name="Chow T."/>
            <person name="Chen H."/>
            <person name="Chung M."/>
            <person name="Chen C."/>
            <person name="Shaw J."/>
            <person name="Wu H."/>
            <person name="Hsiao K."/>
            <person name="Chao Y."/>
            <person name="Chu M."/>
            <person name="Cheng C."/>
            <person name="Hour A."/>
            <person name="Lee P."/>
            <person name="Lin S."/>
            <person name="Lin Y."/>
            <person name="Liou J."/>
            <person name="Liu S."/>
            <person name="Hsing Y."/>
            <person name="Raghuvanshi S."/>
            <person name="Mohanty A."/>
            <person name="Bharti A.K."/>
            <person name="Gaur A."/>
            <person name="Gupta V."/>
            <person name="Kumar D."/>
            <person name="Ravi V."/>
            <person name="Vij S."/>
            <person name="Kapur A."/>
            <person name="Khurana P."/>
            <person name="Khurana P."/>
            <person name="Khurana J.P."/>
            <person name="Tyagi A.K."/>
            <person name="Gaikwad K."/>
            <person name="Singh A."/>
            <person name="Dalal V."/>
            <person name="Srivastava S."/>
            <person name="Dixit A."/>
            <person name="Pal A.K."/>
            <person name="Ghazi I.A."/>
            <person name="Yadav M."/>
            <person name="Pandit A."/>
            <person name="Bhargava A."/>
            <person name="Sureshbabu K."/>
            <person name="Batra K."/>
            <person name="Sharma T.R."/>
            <person name="Mohapatra T."/>
            <person name="Singh N.K."/>
            <person name="Messing J."/>
            <person name="Nelson A.B."/>
            <person name="Fuks G."/>
            <person name="Kavchok S."/>
            <person name="Keizer G."/>
            <person name="Linton E."/>
            <person name="Llaca V."/>
            <person name="Song R."/>
            <person name="Tanyolac B."/>
            <person name="Young S."/>
            <person name="Ho-Il K."/>
            <person name="Hahn J.H."/>
            <person name="Sangsakoo G."/>
            <person name="Vanavichit A."/>
            <person name="de Mattos Luiz.A.T."/>
            <person name="Zimmer P.D."/>
            <person name="Malone G."/>
            <person name="Dellagostin O."/>
            <person name="de Oliveira A.C."/>
            <person name="Bevan M."/>
            <person name="Bancroft I."/>
            <person name="Minx P."/>
            <person name="Cordum H."/>
            <person name="Wilson R."/>
            <person name="Cheng Z."/>
            <person name="Jin W."/>
            <person name="Jiang J."/>
            <person name="Leong S.A."/>
            <person name="Iwama H."/>
            <person name="Gojobori T."/>
            <person name="Itoh T."/>
            <person name="Niimura Y."/>
            <person name="Fujii Y."/>
            <person name="Habara T."/>
            <person name="Sakai H."/>
            <person name="Sato Y."/>
            <person name="Wilson G."/>
            <person name="Kumar K."/>
            <person name="McCouch S."/>
            <person name="Juretic N."/>
            <person name="Hoen D."/>
            <person name="Wright S."/>
            <person name="Bruskiewich R."/>
            <person name="Bureau T."/>
            <person name="Miyao A."/>
            <person name="Hirochika H."/>
            <person name="Nishikawa T."/>
            <person name="Kadowaki K."/>
            <person name="Sugiura M."/>
            <person name="Burr B."/>
            <person name="Sasaki T."/>
        </authorList>
    </citation>
    <scope>NUCLEOTIDE SEQUENCE [LARGE SCALE GENOMIC DNA]</scope>
    <source>
        <strain evidence="4">cv. Nipponbare</strain>
    </source>
</reference>
<name>Q6Z055_ORYSJ</name>
<feature type="compositionally biased region" description="Acidic residues" evidence="1">
    <location>
        <begin position="377"/>
        <end position="398"/>
    </location>
</feature>
<dbReference type="EMBL" id="AP005416">
    <property type="protein sequence ID" value="BAD03564.1"/>
    <property type="molecule type" value="Genomic_DNA"/>
</dbReference>
<feature type="compositionally biased region" description="Low complexity" evidence="1">
    <location>
        <begin position="332"/>
        <end position="352"/>
    </location>
</feature>
<feature type="compositionally biased region" description="Low complexity" evidence="1">
    <location>
        <begin position="26"/>
        <end position="41"/>
    </location>
</feature>
<dbReference type="InterPro" id="IPR032675">
    <property type="entry name" value="LRR_dom_sf"/>
</dbReference>
<reference evidence="4" key="4">
    <citation type="journal article" date="2008" name="Nucleic Acids Res.">
        <title>The rice annotation project database (RAP-DB): 2008 update.</title>
        <authorList>
            <consortium name="The rice annotation project (RAP)"/>
        </authorList>
    </citation>
    <scope>GENOME REANNOTATION</scope>
    <source>
        <strain evidence="4">cv. Nipponbare</strain>
    </source>
</reference>
<organism evidence="3 4">
    <name type="scientific">Oryza sativa subsp. japonica</name>
    <name type="common">Rice</name>
    <dbReference type="NCBI Taxonomy" id="39947"/>
    <lineage>
        <taxon>Eukaryota</taxon>
        <taxon>Viridiplantae</taxon>
        <taxon>Streptophyta</taxon>
        <taxon>Embryophyta</taxon>
        <taxon>Tracheophyta</taxon>
        <taxon>Spermatophyta</taxon>
        <taxon>Magnoliopsida</taxon>
        <taxon>Liliopsida</taxon>
        <taxon>Poales</taxon>
        <taxon>Poaceae</taxon>
        <taxon>BOP clade</taxon>
        <taxon>Oryzoideae</taxon>
        <taxon>Oryzeae</taxon>
        <taxon>Oryzinae</taxon>
        <taxon>Oryza</taxon>
        <taxon>Oryza sativa</taxon>
    </lineage>
</organism>
<dbReference type="PANTHER" id="PTHR34223">
    <property type="entry name" value="OS11G0201299 PROTEIN"/>
    <property type="match status" value="1"/>
</dbReference>
<dbReference type="InterPro" id="IPR053197">
    <property type="entry name" value="F-box_SCFL_complex_component"/>
</dbReference>
<evidence type="ECO:0000313" key="2">
    <source>
        <dbReference type="EMBL" id="BAD03564.1"/>
    </source>
</evidence>
<feature type="compositionally biased region" description="Basic residues" evidence="1">
    <location>
        <begin position="1"/>
        <end position="12"/>
    </location>
</feature>
<feature type="region of interest" description="Disordered" evidence="1">
    <location>
        <begin position="257"/>
        <end position="297"/>
    </location>
</feature>
<dbReference type="AlphaFoldDB" id="Q6Z055"/>
<dbReference type="Gene3D" id="3.80.10.10">
    <property type="entry name" value="Ribonuclease Inhibitor"/>
    <property type="match status" value="1"/>
</dbReference>
<dbReference type="Proteomes" id="UP000000763">
    <property type="component" value="Chromosome 8"/>
</dbReference>
<dbReference type="SUPFAM" id="SSF52047">
    <property type="entry name" value="RNI-like"/>
    <property type="match status" value="1"/>
</dbReference>
<reference evidence="3" key="2">
    <citation type="submission" date="2002-07" db="EMBL/GenBank/DDBJ databases">
        <title>Oryza sativa nipponbare(GA3) genomic DNA, chromosome 8, PAC clone:P0412D08.</title>
        <authorList>
            <person name="Sasaki T."/>
            <person name="Matsumoto T."/>
            <person name="Katayose Y."/>
        </authorList>
    </citation>
    <scope>NUCLEOTIDE SEQUENCE</scope>
</reference>
<feature type="compositionally biased region" description="Low complexity" evidence="1">
    <location>
        <begin position="205"/>
        <end position="215"/>
    </location>
</feature>
<feature type="region of interest" description="Disordered" evidence="1">
    <location>
        <begin position="325"/>
        <end position="353"/>
    </location>
</feature>
<protein>
    <submittedName>
        <fullName evidence="3">Uncharacterized protein</fullName>
    </submittedName>
</protein>
<feature type="region of interest" description="Disordered" evidence="1">
    <location>
        <begin position="205"/>
        <end position="226"/>
    </location>
</feature>
<feature type="compositionally biased region" description="Basic and acidic residues" evidence="1">
    <location>
        <begin position="414"/>
        <end position="427"/>
    </location>
</feature>
<feature type="region of interest" description="Disordered" evidence="1">
    <location>
        <begin position="1"/>
        <end position="72"/>
    </location>
</feature>
<sequence length="588" mass="64166">MCSTKCPRRKPSRPAGAALRKTGSAPSPTRSCTTSCRSCGRGRWRAPACSPAAGATSGPPRPASTSGVWGGGGHLPPPERLARFAYRLLFEREVSAPVDILRVMSSPDGEGEEDYTTSDVQTWIRAAIKRRARVIQLTDHPMDEAFFNLGFVPIISCHLKHLKLSGSLLWNTTLMQLSSQCPALEILELKKCSLHGHEISSTSLKSLTMSKSKGSNPNVDPESTPARRWQLATGEPIQSVHILVSFVVHHRRAVNRGSQSFRRSSTSSKQIQSAQATSSIKQSNPQASSGCMNKHSDPVLRHHVSRSQAVLVADLVVASRRGSSLSPHSHWPVAALSSSPPAPSSSHVSRPAFRPPPARVTICIVAAQYKDFDEDAIDGINSDDGEGCTSDSDYDDSDANTCEYSEIADDYDDEKQRQEHCEGHNPIDDYDDENQHEEHGEEHNQIGLDEVLGGHNVLHILSNAEILELLADGGEVILNRALKTCPTFRNLKTLSLGEWCMGADFDPLVTFLQHSPNLERLFLELKLGFPPDHSNVKLEGGCREEAAPVSSEVQSICADHAGSTACDASFEYIGTKYIWLPECENDLI</sequence>
<feature type="compositionally biased region" description="Polar residues" evidence="1">
    <location>
        <begin position="269"/>
        <end position="291"/>
    </location>
</feature>
<dbReference type="EMBL" id="AP005499">
    <property type="protein sequence ID" value="BAD03701.1"/>
    <property type="molecule type" value="Genomic_DNA"/>
</dbReference>
<accession>Q6Z055</accession>
<dbReference type="PANTHER" id="PTHR34223:SF40">
    <property type="entry name" value="OS08G0197800 PROTEIN"/>
    <property type="match status" value="1"/>
</dbReference>
<feature type="region of interest" description="Disordered" evidence="1">
    <location>
        <begin position="377"/>
        <end position="443"/>
    </location>
</feature>
<proteinExistence type="predicted"/>
<evidence type="ECO:0000256" key="1">
    <source>
        <dbReference type="SAM" id="MobiDB-lite"/>
    </source>
</evidence>
<gene>
    <name evidence="2" type="ORF">OSJNBb0094P23.3</name>
    <name evidence="3" type="ORF">P0412D08.30</name>
</gene>
<feature type="compositionally biased region" description="Low complexity" evidence="1">
    <location>
        <begin position="257"/>
        <end position="268"/>
    </location>
</feature>
<reference evidence="2" key="1">
    <citation type="submission" date="2002-06" db="EMBL/GenBank/DDBJ databases">
        <title>Oryza sativa nipponbare(GA3) genomic DNA, chromosome 8, BAC clone:OSJNBb0094P23.</title>
        <authorList>
            <person name="Sasaki T."/>
            <person name="Matsumoto T."/>
            <person name="Katayose Y."/>
        </authorList>
    </citation>
    <scope>NUCLEOTIDE SEQUENCE</scope>
</reference>
<evidence type="ECO:0000313" key="4">
    <source>
        <dbReference type="Proteomes" id="UP000000763"/>
    </source>
</evidence>